<dbReference type="InterPro" id="IPR046230">
    <property type="entry name" value="DUF6263"/>
</dbReference>
<evidence type="ECO:0008006" key="3">
    <source>
        <dbReference type="Google" id="ProtNLM"/>
    </source>
</evidence>
<accession>F0NYB4</accession>
<dbReference type="RefSeq" id="WP_013598500.1">
    <property type="nucleotide sequence ID" value="NC_015144.1"/>
</dbReference>
<dbReference type="EMBL" id="CP002455">
    <property type="protein sequence ID" value="ADX68111.1"/>
    <property type="molecule type" value="Genomic_DNA"/>
</dbReference>
<dbReference type="Proteomes" id="UP000008641">
    <property type="component" value="Chromosome"/>
</dbReference>
<evidence type="ECO:0000313" key="1">
    <source>
        <dbReference type="EMBL" id="ADX68111.1"/>
    </source>
</evidence>
<dbReference type="Pfam" id="PF19777">
    <property type="entry name" value="DUF6263"/>
    <property type="match status" value="1"/>
</dbReference>
<dbReference type="PROSITE" id="PS51257">
    <property type="entry name" value="PROKAR_LIPOPROTEIN"/>
    <property type="match status" value="1"/>
</dbReference>
<gene>
    <name evidence="1" type="ordered locus">Weevi_1410</name>
</gene>
<dbReference type="eggNOG" id="ENOG502ZAPK">
    <property type="taxonomic scope" value="Bacteria"/>
</dbReference>
<reference evidence="1 2" key="1">
    <citation type="journal article" date="2011" name="Stand. Genomic Sci.">
        <title>Complete genome sequence of Weeksella virosa type strain (9751).</title>
        <authorList>
            <person name="Lang E."/>
            <person name="Teshima H."/>
            <person name="Lucas S."/>
            <person name="Lapidus A."/>
            <person name="Hammon N."/>
            <person name="Deshpande S."/>
            <person name="Nolan M."/>
            <person name="Cheng J.F."/>
            <person name="Pitluck S."/>
            <person name="Liolios K."/>
            <person name="Pagani I."/>
            <person name="Mikhailova N."/>
            <person name="Ivanova N."/>
            <person name="Mavromatis K."/>
            <person name="Pati A."/>
            <person name="Tapia R."/>
            <person name="Han C."/>
            <person name="Goodwin L."/>
            <person name="Chen A."/>
            <person name="Palaniappan K."/>
            <person name="Land M."/>
            <person name="Hauser L."/>
            <person name="Chang Y.J."/>
            <person name="Jeffries C.D."/>
            <person name="Brambilla E.M."/>
            <person name="Kopitz M."/>
            <person name="Rohde M."/>
            <person name="Goker M."/>
            <person name="Tindall B.J."/>
            <person name="Detter J.C."/>
            <person name="Woyke T."/>
            <person name="Bristow J."/>
            <person name="Eisen J.A."/>
            <person name="Markowitz V."/>
            <person name="Hugenholtz P."/>
            <person name="Klenk H.P."/>
            <person name="Kyrpides N.C."/>
        </authorList>
    </citation>
    <scope>NUCLEOTIDE SEQUENCE [LARGE SCALE GENOMIC DNA]</scope>
    <source>
        <strain evidence="2">ATCC 43766 / DSM 16922 / JCM 21250 / NBRC 16016 / NCTC 11634 / CL345/78</strain>
    </source>
</reference>
<sequence length="370" mass="41390">MKKFFITTAILGLSFFSCKKDSNKDDLKVVGKDANGNELVVTEQGDTIPKPTEDSLAVTSEENSVESVALIKNEDDRYDFKYNLEKGKTYPINLTVLTTRNVSDGTQSLKLSNESRKKIDYTVQDYQNGTYTLKVTFRQYSEKLTDPTGKVFSFDTSKNKPSDQMTAMSWQVYKSIIGKSYTMKMNDRGQVISVDGLGTIRSGIESSMKSSLSAEEQKALSEMLKVSLSEEAIKMQFQETMNIYPDKKLKIKESWSDENKVNEGPLKGTSKITRTLESIDEAATKISIKGTQKVSGSEAQKMPTPDKKEQTVNLSMNDQSTISGNIYLDTSSGWIKKVDITQKKTVKETIESQGQKQTRTENTTVQTLVN</sequence>
<organism evidence="1 2">
    <name type="scientific">Weeksella virosa (strain ATCC 43766 / DSM 16922 / JCM 21250 / CCUG 30538 / CDC 9751 / IAM 14551 / NBRC 16016 / NCTC 11634 / CL345/78)</name>
    <dbReference type="NCBI Taxonomy" id="865938"/>
    <lineage>
        <taxon>Bacteria</taxon>
        <taxon>Pseudomonadati</taxon>
        <taxon>Bacteroidota</taxon>
        <taxon>Flavobacteriia</taxon>
        <taxon>Flavobacteriales</taxon>
        <taxon>Weeksellaceae</taxon>
        <taxon>Weeksella</taxon>
    </lineage>
</organism>
<protein>
    <recommendedName>
        <fullName evidence="3">Lipoprotein</fullName>
    </recommendedName>
</protein>
<dbReference type="KEGG" id="wvi:Weevi_1410"/>
<name>F0NYB4_WEEVC</name>
<dbReference type="HOGENOM" id="CLU_789507_0_0_10"/>
<keyword evidence="2" id="KW-1185">Reference proteome</keyword>
<proteinExistence type="predicted"/>
<dbReference type="AlphaFoldDB" id="F0NYB4"/>
<dbReference type="STRING" id="865938.Weevi_1410"/>
<reference evidence="2" key="2">
    <citation type="journal article" date="2011" name="Stand. Genomic Sci.">
        <title>Complete genome sequence of Weeksella virosa type strain (9751T).</title>
        <authorList>
            <person name="Lang E."/>
            <person name="Teshima H."/>
            <person name="Lucas S."/>
            <person name="Lapidus A."/>
            <person name="Hammon N."/>
            <person name="Deshpande S."/>
            <person name="Nolan M."/>
            <person name="Cheng J."/>
            <person name="Pitluck S."/>
            <person name="Liolios K."/>
            <person name="Pagani I."/>
            <person name="Mikhailova N."/>
            <person name="Ivanova N."/>
            <person name="Mavromatis K."/>
            <person name="Pati A."/>
            <person name="Tapia R."/>
            <person name="Han C."/>
            <person name="Goodwin L."/>
            <person name="Chen A."/>
            <person name="Palaniappan K."/>
            <person name="Land M."/>
            <person name="Hauser L."/>
            <person name="Chang Y."/>
            <person name="Jeffries C."/>
            <person name="Brambilla E."/>
            <person name="Kopitz M."/>
            <person name="Rohde M."/>
            <person name="Goker M."/>
            <person name="Tindall B."/>
            <person name="Detter J."/>
            <person name="Woyke T."/>
            <person name="Bristow J."/>
            <person name="Eisen J."/>
            <person name="Markowitz V."/>
            <person name="Hugenholtz P."/>
            <person name="Klenk H."/>
            <person name="Kyrpides N."/>
        </authorList>
    </citation>
    <scope>NUCLEOTIDE SEQUENCE [LARGE SCALE GENOMIC DNA]</scope>
    <source>
        <strain evidence="2">ATCC 43766 / DSM 16922 / JCM 21250 / NBRC 16016 / NCTC 11634 / CL345/78</strain>
    </source>
</reference>
<evidence type="ECO:0000313" key="2">
    <source>
        <dbReference type="Proteomes" id="UP000008641"/>
    </source>
</evidence>